<keyword evidence="1" id="KW-0472">Membrane</keyword>
<dbReference type="Proteomes" id="UP000887565">
    <property type="component" value="Unplaced"/>
</dbReference>
<accession>A0A915LAV8</accession>
<keyword evidence="1" id="KW-0812">Transmembrane</keyword>
<evidence type="ECO:0000256" key="1">
    <source>
        <dbReference type="SAM" id="Phobius"/>
    </source>
</evidence>
<feature type="transmembrane region" description="Helical" evidence="1">
    <location>
        <begin position="202"/>
        <end position="221"/>
    </location>
</feature>
<dbReference type="WBParaSite" id="nRc.2.0.1.t48224-RA">
    <property type="protein sequence ID" value="nRc.2.0.1.t48224-RA"/>
    <property type="gene ID" value="nRc.2.0.1.g48224"/>
</dbReference>
<feature type="transmembrane region" description="Helical" evidence="1">
    <location>
        <begin position="170"/>
        <end position="190"/>
    </location>
</feature>
<keyword evidence="2" id="KW-1185">Reference proteome</keyword>
<sequence>HIFLQLPVVDRDLFTIWLAKEVKHFSSIVDIICLDQPRIKCHPRTEPCCRRLDHLAMTFNENNPKYKHGFFHVRTMIVIVVAVQSMCFWYELINFGVTRSNHHRNFQALNKPIYRKYRNFSNINDNSSVELSLKNSSVFPFDDSTSKSKEYDKFCAGAWNPVRGHQFSDIATMLYDGMMLLFCIFVMKAVRLTVPKLIIPKLTCDFIAAYTSGFGLAKMLIDPFLGSIPPSQVDNFWYEVILNCWCTIVNGYIFHISLNCYKYLNEKKQFFEQTALDIIAAAVVASNSQQQNQAENCVAGNIEIFVDLPPAYPASVAQENAGAAVDDGCLPSYEEVKRLASTQVKIKKPIIEYTSRGCIGYLDPKQDPTLPDHFVGPESNIIKTLKL</sequence>
<feature type="transmembrane region" description="Helical" evidence="1">
    <location>
        <begin position="236"/>
        <end position="258"/>
    </location>
</feature>
<organism evidence="2 3">
    <name type="scientific">Romanomermis culicivorax</name>
    <name type="common">Nematode worm</name>
    <dbReference type="NCBI Taxonomy" id="13658"/>
    <lineage>
        <taxon>Eukaryota</taxon>
        <taxon>Metazoa</taxon>
        <taxon>Ecdysozoa</taxon>
        <taxon>Nematoda</taxon>
        <taxon>Enoplea</taxon>
        <taxon>Dorylaimia</taxon>
        <taxon>Mermithida</taxon>
        <taxon>Mermithoidea</taxon>
        <taxon>Mermithidae</taxon>
        <taxon>Romanomermis</taxon>
    </lineage>
</organism>
<reference evidence="3" key="1">
    <citation type="submission" date="2022-11" db="UniProtKB">
        <authorList>
            <consortium name="WormBaseParasite"/>
        </authorList>
    </citation>
    <scope>IDENTIFICATION</scope>
</reference>
<evidence type="ECO:0000313" key="3">
    <source>
        <dbReference type="WBParaSite" id="nRc.2.0.1.t48224-RA"/>
    </source>
</evidence>
<keyword evidence="1" id="KW-1133">Transmembrane helix</keyword>
<feature type="transmembrane region" description="Helical" evidence="1">
    <location>
        <begin position="71"/>
        <end position="92"/>
    </location>
</feature>
<evidence type="ECO:0000313" key="2">
    <source>
        <dbReference type="Proteomes" id="UP000887565"/>
    </source>
</evidence>
<proteinExistence type="predicted"/>
<name>A0A915LAV8_ROMCU</name>
<dbReference type="AlphaFoldDB" id="A0A915LAV8"/>
<protein>
    <submittedName>
        <fullName evidence="3">Uncharacterized protein</fullName>
    </submittedName>
</protein>